<comment type="caution">
    <text evidence="2">The sequence shown here is derived from an EMBL/GenBank/DDBJ whole genome shotgun (WGS) entry which is preliminary data.</text>
</comment>
<keyword evidence="1" id="KW-0732">Signal</keyword>
<accession>A0A1Y3M773</accession>
<dbReference type="RefSeq" id="WP_016113597.1">
    <property type="nucleotide sequence ID" value="NZ_JARHXM010000064.1"/>
</dbReference>
<evidence type="ECO:0000313" key="2">
    <source>
        <dbReference type="EMBL" id="OUM45976.1"/>
    </source>
</evidence>
<dbReference type="AlphaFoldDB" id="A0A1Y3M773"/>
<organism evidence="2 3">
    <name type="scientific">Bacillus pseudomycoides</name>
    <dbReference type="NCBI Taxonomy" id="64104"/>
    <lineage>
        <taxon>Bacteria</taxon>
        <taxon>Bacillati</taxon>
        <taxon>Bacillota</taxon>
        <taxon>Bacilli</taxon>
        <taxon>Bacillales</taxon>
        <taxon>Bacillaceae</taxon>
        <taxon>Bacillus</taxon>
        <taxon>Bacillus cereus group</taxon>
    </lineage>
</organism>
<sequence length="67" mass="7378">MKSISKKVMTGLAAGAMGLSIWAPSSEAAAPEKNEYHTIHLAANTNLVWDVVWGSTDNYRNILLYNR</sequence>
<evidence type="ECO:0000256" key="1">
    <source>
        <dbReference type="SAM" id="SignalP"/>
    </source>
</evidence>
<gene>
    <name evidence="2" type="ORF">BW425_26405</name>
</gene>
<evidence type="ECO:0000313" key="3">
    <source>
        <dbReference type="Proteomes" id="UP000195321"/>
    </source>
</evidence>
<feature type="chain" id="PRO_5038903751" evidence="1">
    <location>
        <begin position="29"/>
        <end position="67"/>
    </location>
</feature>
<proteinExistence type="predicted"/>
<dbReference type="EMBL" id="MWPX01000070">
    <property type="protein sequence ID" value="OUM45976.1"/>
    <property type="molecule type" value="Genomic_DNA"/>
</dbReference>
<feature type="signal peptide" evidence="1">
    <location>
        <begin position="1"/>
        <end position="28"/>
    </location>
</feature>
<reference evidence="2 3" key="1">
    <citation type="submission" date="2017-02" db="EMBL/GenBank/DDBJ databases">
        <title>Bacillus pseudomycoides isolate FSL K6-0042.</title>
        <authorList>
            <person name="Kovac J."/>
        </authorList>
    </citation>
    <scope>NUCLEOTIDE SEQUENCE [LARGE SCALE GENOMIC DNA]</scope>
    <source>
        <strain evidence="2 3">FSL K6-0042</strain>
    </source>
</reference>
<protein>
    <submittedName>
        <fullName evidence="2">Uncharacterized protein</fullName>
    </submittedName>
</protein>
<name>A0A1Y3M773_9BACI</name>
<dbReference type="Proteomes" id="UP000195321">
    <property type="component" value="Unassembled WGS sequence"/>
</dbReference>